<accession>A0A0J8DZB8</accession>
<keyword evidence="1" id="KW-0472">Membrane</keyword>
<evidence type="ECO:0000313" key="3">
    <source>
        <dbReference type="Proteomes" id="UP000035740"/>
    </source>
</evidence>
<dbReference type="OMA" id="KSKYGQW"/>
<dbReference type="PROSITE" id="PS51257">
    <property type="entry name" value="PROKAR_LIPOPROTEIN"/>
    <property type="match status" value="1"/>
</dbReference>
<protein>
    <recommendedName>
        <fullName evidence="4">Membrane lipoprotein</fullName>
    </recommendedName>
</protein>
<dbReference type="EMBL" id="KQ090400">
    <property type="protein sequence ID" value="KMS96220.1"/>
    <property type="molecule type" value="Genomic_DNA"/>
</dbReference>
<feature type="transmembrane region" description="Helical" evidence="1">
    <location>
        <begin position="17"/>
        <end position="40"/>
    </location>
</feature>
<dbReference type="PANTHER" id="PTHR39113:SF1">
    <property type="entry name" value="MEMBRANE LIPOPROTEIN"/>
    <property type="match status" value="1"/>
</dbReference>
<feature type="transmembrane region" description="Helical" evidence="1">
    <location>
        <begin position="118"/>
        <end position="140"/>
    </location>
</feature>
<keyword evidence="3" id="KW-1185">Reference proteome</keyword>
<feature type="transmembrane region" description="Helical" evidence="1">
    <location>
        <begin position="47"/>
        <end position="67"/>
    </location>
</feature>
<dbReference type="AlphaFoldDB" id="A0A0J8DZB8"/>
<dbReference type="PANTHER" id="PTHR39113">
    <property type="entry name" value="MEMBRANE LIPOPROTEIN-RELATED"/>
    <property type="match status" value="1"/>
</dbReference>
<keyword evidence="1" id="KW-1133">Transmembrane helix</keyword>
<dbReference type="eggNOG" id="ENOG502QVGY">
    <property type="taxonomic scope" value="Eukaryota"/>
</dbReference>
<proteinExistence type="predicted"/>
<dbReference type="Proteomes" id="UP000035740">
    <property type="component" value="Unassembled WGS sequence"/>
</dbReference>
<evidence type="ECO:0008006" key="4">
    <source>
        <dbReference type="Google" id="ProtNLM"/>
    </source>
</evidence>
<feature type="transmembrane region" description="Helical" evidence="1">
    <location>
        <begin position="79"/>
        <end position="97"/>
    </location>
</feature>
<keyword evidence="1" id="KW-0812">Transmembrane</keyword>
<organism evidence="2 3">
    <name type="scientific">Beta vulgaris subsp. vulgaris</name>
    <name type="common">Beet</name>
    <dbReference type="NCBI Taxonomy" id="3555"/>
    <lineage>
        <taxon>Eukaryota</taxon>
        <taxon>Viridiplantae</taxon>
        <taxon>Streptophyta</taxon>
        <taxon>Embryophyta</taxon>
        <taxon>Tracheophyta</taxon>
        <taxon>Spermatophyta</taxon>
        <taxon>Magnoliopsida</taxon>
        <taxon>eudicotyledons</taxon>
        <taxon>Gunneridae</taxon>
        <taxon>Pentapetalae</taxon>
        <taxon>Caryophyllales</taxon>
        <taxon>Chenopodiaceae</taxon>
        <taxon>Betoideae</taxon>
        <taxon>Beta</taxon>
    </lineage>
</organism>
<dbReference type="KEGG" id="bvg:104883460"/>
<reference evidence="2 3" key="1">
    <citation type="journal article" date="2014" name="Nature">
        <title>The genome of the recently domesticated crop plant sugar beet (Beta vulgaris).</title>
        <authorList>
            <person name="Dohm J.C."/>
            <person name="Minoche A.E."/>
            <person name="Holtgrawe D."/>
            <person name="Capella-Gutierrez S."/>
            <person name="Zakrzewski F."/>
            <person name="Tafer H."/>
            <person name="Rupp O."/>
            <person name="Sorensen T.R."/>
            <person name="Stracke R."/>
            <person name="Reinhardt R."/>
            <person name="Goesmann A."/>
            <person name="Kraft T."/>
            <person name="Schulz B."/>
            <person name="Stadler P.F."/>
            <person name="Schmidt T."/>
            <person name="Gabaldon T."/>
            <person name="Lehrach H."/>
            <person name="Weisshaar B."/>
            <person name="Himmelbauer H."/>
        </authorList>
    </citation>
    <scope>NUCLEOTIDE SEQUENCE [LARGE SCALE GENOMIC DNA]</scope>
    <source>
        <tissue evidence="2">Taproot</tissue>
    </source>
</reference>
<evidence type="ECO:0000313" key="2">
    <source>
        <dbReference type="EMBL" id="KMS96220.1"/>
    </source>
</evidence>
<sequence>MAASNSKLRSSFSFPNLVLSCLNLILFLLSTASLAPILLLKTHPTSLGYALLISSFISLLSSFIGFYSRLTHFCFMTHISFVLASLASQILGFLALFTKEKSSLSKLDSPRDPKEAKVLVRLECGILMAMFVLQVVVLIFTCALHRCWMKEYEGLEEEREKMAAKRSMKMAEFGEDSMVDGAKMSEEKSKELDEKVKSKLKLCD</sequence>
<dbReference type="OrthoDB" id="2017304at2759"/>
<name>A0A0J8DZB8_BETVV</name>
<dbReference type="Gramene" id="KMS96220">
    <property type="protein sequence ID" value="KMS96220"/>
    <property type="gene ID" value="BVRB_001290"/>
</dbReference>
<evidence type="ECO:0000256" key="1">
    <source>
        <dbReference type="SAM" id="Phobius"/>
    </source>
</evidence>
<gene>
    <name evidence="2" type="ORF">BVRB_001290</name>
</gene>